<keyword evidence="8" id="KW-1185">Reference proteome</keyword>
<feature type="transmembrane region" description="Helical" evidence="6">
    <location>
        <begin position="189"/>
        <end position="209"/>
    </location>
</feature>
<feature type="transmembrane region" description="Helical" evidence="6">
    <location>
        <begin position="129"/>
        <end position="150"/>
    </location>
</feature>
<sequence>MDNLLVNLLEILLINIVLSGDNAVVIALACRNLEERHRNKAIFFGTFGAVFLRVVLTFVAVYLLKIPFLNFVGGLLLLWIAIKLLKGEEEGDIEANSSLSGAIKTIVVADLVMSLDNIVAVAGAANGNIVLIILGLIISIPLIIWGSQLLMKIMTRFPIIIVLGAALLGYTAGEMILKDKAVGHYLENIHLNLHLILPLLLALLVVFVGKFSGRHAESH</sequence>
<evidence type="ECO:0000256" key="3">
    <source>
        <dbReference type="ARBA" id="ARBA00022692"/>
    </source>
</evidence>
<comment type="caution">
    <text evidence="7">The sequence shown here is derived from an EMBL/GenBank/DDBJ whole genome shotgun (WGS) entry which is preliminary data.</text>
</comment>
<feature type="transmembrane region" description="Helical" evidence="6">
    <location>
        <begin position="12"/>
        <end position="30"/>
    </location>
</feature>
<feature type="transmembrane region" description="Helical" evidence="6">
    <location>
        <begin position="42"/>
        <end position="62"/>
    </location>
</feature>
<dbReference type="EMBL" id="JAUHTR010000029">
    <property type="protein sequence ID" value="MDN4527683.1"/>
    <property type="molecule type" value="Genomic_DNA"/>
</dbReference>
<dbReference type="InterPro" id="IPR022301">
    <property type="entry name" value="Integral_membrane_YjbE"/>
</dbReference>
<accession>A0ABT8I3S9</accession>
<evidence type="ECO:0000313" key="7">
    <source>
        <dbReference type="EMBL" id="MDN4527683.1"/>
    </source>
</evidence>
<evidence type="ECO:0000256" key="6">
    <source>
        <dbReference type="SAM" id="Phobius"/>
    </source>
</evidence>
<evidence type="ECO:0000256" key="5">
    <source>
        <dbReference type="ARBA" id="ARBA00023136"/>
    </source>
</evidence>
<comment type="similarity">
    <text evidence="2">Belongs to the TerC family.</text>
</comment>
<evidence type="ECO:0000256" key="1">
    <source>
        <dbReference type="ARBA" id="ARBA00004141"/>
    </source>
</evidence>
<reference evidence="7" key="1">
    <citation type="submission" date="2023-07" db="EMBL/GenBank/DDBJ databases">
        <title>Fictibacillus sp. isolated from freshwater pond.</title>
        <authorList>
            <person name="Kirdat K."/>
            <person name="Bhat A."/>
            <person name="Mourya A."/>
            <person name="Yadav A."/>
        </authorList>
    </citation>
    <scope>NUCLEOTIDE SEQUENCE</scope>
    <source>
        <strain evidence="7">NE201</strain>
    </source>
</reference>
<gene>
    <name evidence="7" type="ORF">QYB97_24765</name>
</gene>
<comment type="subcellular location">
    <subcellularLocation>
        <location evidence="1">Membrane</location>
        <topology evidence="1">Multi-pass membrane protein</topology>
    </subcellularLocation>
</comment>
<keyword evidence="5 6" id="KW-0472">Membrane</keyword>
<dbReference type="RefSeq" id="WP_301168664.1">
    <property type="nucleotide sequence ID" value="NZ_JAUHTR010000029.1"/>
</dbReference>
<feature type="transmembrane region" description="Helical" evidence="6">
    <location>
        <begin position="157"/>
        <end position="177"/>
    </location>
</feature>
<evidence type="ECO:0000256" key="4">
    <source>
        <dbReference type="ARBA" id="ARBA00022989"/>
    </source>
</evidence>
<dbReference type="Pfam" id="PF03741">
    <property type="entry name" value="TerC"/>
    <property type="match status" value="1"/>
</dbReference>
<evidence type="ECO:0000313" key="8">
    <source>
        <dbReference type="Proteomes" id="UP001172721"/>
    </source>
</evidence>
<evidence type="ECO:0000256" key="2">
    <source>
        <dbReference type="ARBA" id="ARBA00007511"/>
    </source>
</evidence>
<dbReference type="PANTHER" id="PTHR30238:SF4">
    <property type="entry name" value="SLL1022 PROTEIN"/>
    <property type="match status" value="1"/>
</dbReference>
<dbReference type="NCBIfam" id="TIGR03717">
    <property type="entry name" value="R_switched_YjbE"/>
    <property type="match status" value="1"/>
</dbReference>
<dbReference type="Proteomes" id="UP001172721">
    <property type="component" value="Unassembled WGS sequence"/>
</dbReference>
<proteinExistence type="inferred from homology"/>
<name>A0ABT8I3S9_9BACL</name>
<protein>
    <submittedName>
        <fullName evidence="7">TerC family protein</fullName>
    </submittedName>
</protein>
<dbReference type="InterPro" id="IPR005496">
    <property type="entry name" value="Integral_membrane_TerC"/>
</dbReference>
<keyword evidence="3 6" id="KW-0812">Transmembrane</keyword>
<organism evidence="7 8">
    <name type="scientific">Fictibacillus fluitans</name>
    <dbReference type="NCBI Taxonomy" id="3058422"/>
    <lineage>
        <taxon>Bacteria</taxon>
        <taxon>Bacillati</taxon>
        <taxon>Bacillota</taxon>
        <taxon>Bacilli</taxon>
        <taxon>Bacillales</taxon>
        <taxon>Fictibacillaceae</taxon>
        <taxon>Fictibacillus</taxon>
    </lineage>
</organism>
<keyword evidence="4 6" id="KW-1133">Transmembrane helix</keyword>
<dbReference type="PANTHER" id="PTHR30238">
    <property type="entry name" value="MEMBRANE BOUND PREDICTED REDOX MODULATOR"/>
    <property type="match status" value="1"/>
</dbReference>